<keyword evidence="3" id="KW-1185">Reference proteome</keyword>
<feature type="region of interest" description="Disordered" evidence="1">
    <location>
        <begin position="242"/>
        <end position="261"/>
    </location>
</feature>
<evidence type="ECO:0000313" key="3">
    <source>
        <dbReference type="Proteomes" id="UP001552299"/>
    </source>
</evidence>
<accession>A0ABD0V253</accession>
<feature type="compositionally biased region" description="Basic and acidic residues" evidence="1">
    <location>
        <begin position="189"/>
        <end position="201"/>
    </location>
</feature>
<evidence type="ECO:0000256" key="1">
    <source>
        <dbReference type="SAM" id="MobiDB-lite"/>
    </source>
</evidence>
<evidence type="ECO:0000313" key="2">
    <source>
        <dbReference type="EMBL" id="KAL0916438.1"/>
    </source>
</evidence>
<proteinExistence type="predicted"/>
<protein>
    <submittedName>
        <fullName evidence="2">Uncharacterized protein</fullName>
    </submittedName>
</protein>
<name>A0ABD0V253_DENTH</name>
<organism evidence="2 3">
    <name type="scientific">Dendrobium thyrsiflorum</name>
    <name type="common">Pinecone-like raceme dendrobium</name>
    <name type="synonym">Orchid</name>
    <dbReference type="NCBI Taxonomy" id="117978"/>
    <lineage>
        <taxon>Eukaryota</taxon>
        <taxon>Viridiplantae</taxon>
        <taxon>Streptophyta</taxon>
        <taxon>Embryophyta</taxon>
        <taxon>Tracheophyta</taxon>
        <taxon>Spermatophyta</taxon>
        <taxon>Magnoliopsida</taxon>
        <taxon>Liliopsida</taxon>
        <taxon>Asparagales</taxon>
        <taxon>Orchidaceae</taxon>
        <taxon>Epidendroideae</taxon>
        <taxon>Malaxideae</taxon>
        <taxon>Dendrobiinae</taxon>
        <taxon>Dendrobium</taxon>
    </lineage>
</organism>
<feature type="region of interest" description="Disordered" evidence="1">
    <location>
        <begin position="87"/>
        <end position="127"/>
    </location>
</feature>
<gene>
    <name evidence="2" type="ORF">M5K25_013949</name>
</gene>
<comment type="caution">
    <text evidence="2">The sequence shown here is derived from an EMBL/GenBank/DDBJ whole genome shotgun (WGS) entry which is preliminary data.</text>
</comment>
<sequence>MADPERDFGMVYDKQGYVQILQSTFFDVDTEIDRTIEGYVARILDTLVLAVEDQLGTAQWYLASDPPSIIYFPTRWILYHSHERHREEAEGDDQKIGRSAPTSRSKKGRSTLGRAQEKPLKDDRSKGMKRYRLLSRQSLADECSRRSPEDDGRWCGALPDTRRFFAADRRHQKPSERFERWMPCPVQKNRTEPKEEAETKELAPGADGLKHPSSCDLQAELKEEAETEELAAGADGAPHAYALADRKTPARAAPDSSCFVP</sequence>
<feature type="compositionally biased region" description="Basic and acidic residues" evidence="1">
    <location>
        <begin position="115"/>
        <end position="126"/>
    </location>
</feature>
<dbReference type="EMBL" id="JANQDX010000011">
    <property type="protein sequence ID" value="KAL0916438.1"/>
    <property type="molecule type" value="Genomic_DNA"/>
</dbReference>
<feature type="region of interest" description="Disordered" evidence="1">
    <location>
        <begin position="188"/>
        <end position="213"/>
    </location>
</feature>
<dbReference type="AlphaFoldDB" id="A0ABD0V253"/>
<dbReference type="Proteomes" id="UP001552299">
    <property type="component" value="Unassembled WGS sequence"/>
</dbReference>
<reference evidence="2 3" key="1">
    <citation type="journal article" date="2024" name="Plant Biotechnol. J.">
        <title>Dendrobium thyrsiflorum genome and its molecular insights into genes involved in important horticultural traits.</title>
        <authorList>
            <person name="Chen B."/>
            <person name="Wang J.Y."/>
            <person name="Zheng P.J."/>
            <person name="Li K.L."/>
            <person name="Liang Y.M."/>
            <person name="Chen X.F."/>
            <person name="Zhang C."/>
            <person name="Zhao X."/>
            <person name="He X."/>
            <person name="Zhang G.Q."/>
            <person name="Liu Z.J."/>
            <person name="Xu Q."/>
        </authorList>
    </citation>
    <scope>NUCLEOTIDE SEQUENCE [LARGE SCALE GENOMIC DNA]</scope>
    <source>
        <strain evidence="2">GZMU011</strain>
    </source>
</reference>
<feature type="compositionally biased region" description="Basic and acidic residues" evidence="1">
    <location>
        <begin position="87"/>
        <end position="96"/>
    </location>
</feature>